<protein>
    <recommendedName>
        <fullName evidence="3">Lipocalin-like domain-containing protein</fullName>
    </recommendedName>
</protein>
<proteinExistence type="predicted"/>
<evidence type="ECO:0000313" key="2">
    <source>
        <dbReference type="Proteomes" id="UP000189739"/>
    </source>
</evidence>
<organism evidence="1 2">
    <name type="scientific">Mucilaginibacter pedocola</name>
    <dbReference type="NCBI Taxonomy" id="1792845"/>
    <lineage>
        <taxon>Bacteria</taxon>
        <taxon>Pseudomonadati</taxon>
        <taxon>Bacteroidota</taxon>
        <taxon>Sphingobacteriia</taxon>
        <taxon>Sphingobacteriales</taxon>
        <taxon>Sphingobacteriaceae</taxon>
        <taxon>Mucilaginibacter</taxon>
    </lineage>
</organism>
<evidence type="ECO:0000313" key="1">
    <source>
        <dbReference type="EMBL" id="OOQ60071.1"/>
    </source>
</evidence>
<keyword evidence="2" id="KW-1185">Reference proteome</keyword>
<accession>A0A1S9PGI6</accession>
<evidence type="ECO:0008006" key="3">
    <source>
        <dbReference type="Google" id="ProtNLM"/>
    </source>
</evidence>
<reference evidence="1 2" key="1">
    <citation type="submission" date="2016-07" db="EMBL/GenBank/DDBJ databases">
        <title>Genomic analysis of zinc-resistant bacterium Mucilaginibacter pedocola TBZ30.</title>
        <authorList>
            <person name="Huang J."/>
            <person name="Tang J."/>
        </authorList>
    </citation>
    <scope>NUCLEOTIDE SEQUENCE [LARGE SCALE GENOMIC DNA]</scope>
    <source>
        <strain evidence="1 2">TBZ30</strain>
    </source>
</reference>
<gene>
    <name evidence="1" type="ORF">BC343_27470</name>
</gene>
<dbReference type="AlphaFoldDB" id="A0A1S9PGI6"/>
<dbReference type="EMBL" id="MBTF01000010">
    <property type="protein sequence ID" value="OOQ60071.1"/>
    <property type="molecule type" value="Genomic_DNA"/>
</dbReference>
<name>A0A1S9PGI6_9SPHI</name>
<comment type="caution">
    <text evidence="1">The sequence shown here is derived from an EMBL/GenBank/DDBJ whole genome shotgun (WGS) entry which is preliminary data.</text>
</comment>
<dbReference type="Proteomes" id="UP000189739">
    <property type="component" value="Unassembled WGS sequence"/>
</dbReference>
<dbReference type="STRING" id="1792845.BC343_27470"/>
<sequence length="118" mass="13646">MGCKRPQQKIVYEKDSVKLAQDFLPGVASSPSPEVPSLQKRTIGVWIGTESPDPVFEISADSVFYFAHDTSYKYLFDKDSIDIKYDDYDYKAKVYFKNDTMVMNSPEYGIAKFWKFKN</sequence>